<protein>
    <recommendedName>
        <fullName evidence="12">ABC transporter domain-containing protein</fullName>
    </recommendedName>
</protein>
<dbReference type="PANTHER" id="PTHR48041">
    <property type="entry name" value="ABC TRANSPORTER G FAMILY MEMBER 28"/>
    <property type="match status" value="1"/>
</dbReference>
<dbReference type="PROSITE" id="PS00211">
    <property type="entry name" value="ABC_TRANSPORTER_1"/>
    <property type="match status" value="1"/>
</dbReference>
<evidence type="ECO:0000256" key="3">
    <source>
        <dbReference type="ARBA" id="ARBA00022448"/>
    </source>
</evidence>
<dbReference type="Gene3D" id="3.40.50.300">
    <property type="entry name" value="P-loop containing nucleotide triphosphate hydrolases"/>
    <property type="match status" value="2"/>
</dbReference>
<evidence type="ECO:0000256" key="6">
    <source>
        <dbReference type="ARBA" id="ARBA00023136"/>
    </source>
</evidence>
<keyword evidence="6 8" id="KW-0472">Membrane</keyword>
<dbReference type="SUPFAM" id="SSF52540">
    <property type="entry name" value="P-loop containing nucleoside triphosphate hydrolases"/>
    <property type="match status" value="2"/>
</dbReference>
<comment type="similarity">
    <text evidence="2">Belongs to the ABC transporter superfamily. ABCG family. Eye pigment precursor importer (TC 3.A.1.204) subfamily.</text>
</comment>
<evidence type="ECO:0000313" key="11">
    <source>
        <dbReference type="EMBL" id="CAD7258455.1"/>
    </source>
</evidence>
<sequence length="922" mass="102040">MSLQSAPKKSRGYCIITSSHCRCAEVTGSVSINGHPRNLRQFRKLSRYIMQEDLLQPHITVQEAMLIAASLKLGDLLSKEKKLAVIEEILDMLRLMNAKNTVTSRLSGGERKRLSIALELVNNPPVIFLDEPTTTVDRDSNLDLSVIGSLIYYESSTLDHVATEAGAKSLRARLPDVDSDNTILGRVLDVDSDNTILGRLPDVDSDKTILGRLPDVDSDNTILGRLPDVDSDNTILGRLPDVDSDNTILGRLPDVDSDNTILGRVLDVDSDNTILGRVLDLDSDNTILGRVLDLDSDNTILGRLPDVDSDNTILGRVLDVDSDNTILGRLPDLDSDNTILGRLPDVDSYTTILGRLPDLDSDNTILGRVLDVDSDNTILGRVLDLDSDNTILGGFPDPGLDDLSSSQCIVLLKKLAEGGRTVICSIHTPSARMFAQFDHVYIVSSGQCVFQGQGSDMVPFLSSLGLPCPKHYNPADFVIEVSSGEYGDHTEKMVAAVDNGRCYRWTSTPSVPINIDSPSCSDDIISESSDKPDFQHADISEKIYTFDSSTWVQFRILTYRMLLQSWRNPLLLGTMYLACVYITTGQPLEVVRYLQFLIICLLTAISSESLGFAISSTLSVVNSTFVGPTMAVPLMLLAVYGLGGESINIPLYIKPFMYMSYLRYALEGLVIATYGNNRAALICPDEEVYCHFKHPKTLLQETGMEKANIWVAITGLVVFYIIFRSIFYFLLKRRLSMKRSFAALNIVANALVVLSSTAEDGEIEVRISAHYYRICGTLLIFSTRKKNLAMLSSSVLLMAAIEVVYQNTFSANLNPCDICIHYYVNIMKSGTGVFWYTLCDSLIIAGRQLLKEITKPSGQHDLDQMVDTQKQCETSDQHDLDQMVDTQKQREPSGQHDLDQMVDTQKQCEPSGQHDLDRLVDT</sequence>
<accession>A0A7R9FXY0</accession>
<dbReference type="GO" id="GO:0005524">
    <property type="term" value="F:ATP binding"/>
    <property type="evidence" value="ECO:0007669"/>
    <property type="project" value="InterPro"/>
</dbReference>
<keyword evidence="4 8" id="KW-0812">Transmembrane</keyword>
<feature type="region of interest" description="Disordered" evidence="7">
    <location>
        <begin position="873"/>
        <end position="922"/>
    </location>
</feature>
<keyword evidence="5 8" id="KW-1133">Transmembrane helix</keyword>
<evidence type="ECO:0000256" key="4">
    <source>
        <dbReference type="ARBA" id="ARBA00022692"/>
    </source>
</evidence>
<feature type="transmembrane region" description="Helical" evidence="8">
    <location>
        <begin position="709"/>
        <end position="731"/>
    </location>
</feature>
<dbReference type="GO" id="GO:0140359">
    <property type="term" value="F:ABC-type transporter activity"/>
    <property type="evidence" value="ECO:0007669"/>
    <property type="project" value="InterPro"/>
</dbReference>
<feature type="transmembrane region" description="Helical" evidence="8">
    <location>
        <begin position="630"/>
        <end position="653"/>
    </location>
</feature>
<dbReference type="InterPro" id="IPR003439">
    <property type="entry name" value="ABC_transporter-like_ATP-bd"/>
</dbReference>
<dbReference type="InterPro" id="IPR027417">
    <property type="entry name" value="P-loop_NTPase"/>
</dbReference>
<keyword evidence="3" id="KW-0813">Transport</keyword>
<evidence type="ECO:0000256" key="7">
    <source>
        <dbReference type="SAM" id="MobiDB-lite"/>
    </source>
</evidence>
<feature type="compositionally biased region" description="Basic and acidic residues" evidence="7">
    <location>
        <begin position="912"/>
        <end position="922"/>
    </location>
</feature>
<name>A0A7R9FXY0_TIMSH</name>
<dbReference type="GO" id="GO:0005886">
    <property type="term" value="C:plasma membrane"/>
    <property type="evidence" value="ECO:0007669"/>
    <property type="project" value="TreeGrafter"/>
</dbReference>
<evidence type="ECO:0000256" key="2">
    <source>
        <dbReference type="ARBA" id="ARBA00005814"/>
    </source>
</evidence>
<dbReference type="PANTHER" id="PTHR48041:SF15">
    <property type="entry name" value="FI05267P"/>
    <property type="match status" value="1"/>
</dbReference>
<evidence type="ECO:0008006" key="12">
    <source>
        <dbReference type="Google" id="ProtNLM"/>
    </source>
</evidence>
<dbReference type="InterPro" id="IPR050352">
    <property type="entry name" value="ABCG_transporters"/>
</dbReference>
<feature type="compositionally biased region" description="Basic and acidic residues" evidence="7">
    <location>
        <begin position="873"/>
        <end position="899"/>
    </location>
</feature>
<dbReference type="InterPro" id="IPR013525">
    <property type="entry name" value="ABC2_TM"/>
</dbReference>
<dbReference type="AlphaFoldDB" id="A0A7R9FXY0"/>
<comment type="subcellular location">
    <subcellularLocation>
        <location evidence="1">Membrane</location>
        <topology evidence="1">Multi-pass membrane protein</topology>
    </subcellularLocation>
</comment>
<evidence type="ECO:0000259" key="9">
    <source>
        <dbReference type="Pfam" id="PF00005"/>
    </source>
</evidence>
<proteinExistence type="inferred from homology"/>
<gene>
    <name evidence="11" type="ORF">TSIB3V08_LOCUS2690</name>
</gene>
<evidence type="ECO:0000256" key="5">
    <source>
        <dbReference type="ARBA" id="ARBA00022989"/>
    </source>
</evidence>
<evidence type="ECO:0000256" key="8">
    <source>
        <dbReference type="SAM" id="Phobius"/>
    </source>
</evidence>
<evidence type="ECO:0000259" key="10">
    <source>
        <dbReference type="Pfam" id="PF01061"/>
    </source>
</evidence>
<dbReference type="EMBL" id="OC000831">
    <property type="protein sequence ID" value="CAD7258455.1"/>
    <property type="molecule type" value="Genomic_DNA"/>
</dbReference>
<dbReference type="Pfam" id="PF00005">
    <property type="entry name" value="ABC_tran"/>
    <property type="match status" value="1"/>
</dbReference>
<dbReference type="InterPro" id="IPR017871">
    <property type="entry name" value="ABC_transporter-like_CS"/>
</dbReference>
<organism evidence="11">
    <name type="scientific">Timema shepardi</name>
    <name type="common">Walking stick</name>
    <dbReference type="NCBI Taxonomy" id="629360"/>
    <lineage>
        <taxon>Eukaryota</taxon>
        <taxon>Metazoa</taxon>
        <taxon>Ecdysozoa</taxon>
        <taxon>Arthropoda</taxon>
        <taxon>Hexapoda</taxon>
        <taxon>Insecta</taxon>
        <taxon>Pterygota</taxon>
        <taxon>Neoptera</taxon>
        <taxon>Polyneoptera</taxon>
        <taxon>Phasmatodea</taxon>
        <taxon>Timematodea</taxon>
        <taxon>Timematoidea</taxon>
        <taxon>Timematidae</taxon>
        <taxon>Timema</taxon>
    </lineage>
</organism>
<evidence type="ECO:0000256" key="1">
    <source>
        <dbReference type="ARBA" id="ARBA00004141"/>
    </source>
</evidence>
<feature type="domain" description="ABC-2 type transporter transmembrane" evidence="10">
    <location>
        <begin position="570"/>
        <end position="672"/>
    </location>
</feature>
<dbReference type="GO" id="GO:0016887">
    <property type="term" value="F:ATP hydrolysis activity"/>
    <property type="evidence" value="ECO:0007669"/>
    <property type="project" value="InterPro"/>
</dbReference>
<reference evidence="11" key="1">
    <citation type="submission" date="2020-11" db="EMBL/GenBank/DDBJ databases">
        <authorList>
            <person name="Tran Van P."/>
        </authorList>
    </citation>
    <scope>NUCLEOTIDE SEQUENCE</scope>
</reference>
<feature type="domain" description="ABC transporter" evidence="9">
    <location>
        <begin position="27"/>
        <end position="134"/>
    </location>
</feature>
<feature type="transmembrane region" description="Helical" evidence="8">
    <location>
        <begin position="570"/>
        <end position="588"/>
    </location>
</feature>
<dbReference type="Pfam" id="PF01061">
    <property type="entry name" value="ABC2_membrane"/>
    <property type="match status" value="1"/>
</dbReference>
<feature type="transmembrane region" description="Helical" evidence="8">
    <location>
        <begin position="594"/>
        <end position="618"/>
    </location>
</feature>